<dbReference type="PROSITE" id="PS51039">
    <property type="entry name" value="ZF_AN1"/>
    <property type="match status" value="2"/>
</dbReference>
<dbReference type="SUPFAM" id="SSF57716">
    <property type="entry name" value="Glucocorticoid receptor-like (DNA-binding domain)"/>
    <property type="match status" value="1"/>
</dbReference>
<sequence length="228" mass="25569">MTSCGKVENPILCAGGCGFYGTSSNHNLCSQCYKAFLKEEEAKNIVVLSEKISSLTFHEGTTTENVDSTMKIKQRCMTCTKKVGLLGFSCRCKGMFCSIHKYPEEHACTFDYKSFGRVTLAKENPPSFLKEEEAKNVSYKKSSLTFHDDYEGTTKNVESTIKIKQRCMTTCKKKVGLTGFSCRCEGMFCKVHRYPEEHACTDDFKSIGHVTLAKENPPCSSDKLETRI</sequence>
<proteinExistence type="predicted"/>
<feature type="domain" description="AN1-type" evidence="7">
    <location>
        <begin position="70"/>
        <end position="116"/>
    </location>
</feature>
<feature type="domain" description="A20-type" evidence="6">
    <location>
        <begin position="7"/>
        <end position="41"/>
    </location>
</feature>
<protein>
    <submittedName>
        <fullName evidence="8">Uncharacterized protein</fullName>
    </submittedName>
</protein>
<dbReference type="OrthoDB" id="428577at2759"/>
<evidence type="ECO:0000256" key="1">
    <source>
        <dbReference type="ARBA" id="ARBA00003732"/>
    </source>
</evidence>
<dbReference type="SMART" id="SM00259">
    <property type="entry name" value="ZnF_A20"/>
    <property type="match status" value="1"/>
</dbReference>
<evidence type="ECO:0000313" key="9">
    <source>
        <dbReference type="Proteomes" id="UP000824120"/>
    </source>
</evidence>
<dbReference type="InterPro" id="IPR002653">
    <property type="entry name" value="Znf_A20"/>
</dbReference>
<dbReference type="EMBL" id="JACXVP010000007">
    <property type="protein sequence ID" value="KAG5597246.1"/>
    <property type="molecule type" value="Genomic_DNA"/>
</dbReference>
<dbReference type="Pfam" id="PF01754">
    <property type="entry name" value="zf-A20"/>
    <property type="match status" value="1"/>
</dbReference>
<dbReference type="AlphaFoldDB" id="A0A9J5YE22"/>
<organism evidence="8 9">
    <name type="scientific">Solanum commersonii</name>
    <name type="common">Commerson's wild potato</name>
    <name type="synonym">Commerson's nightshade</name>
    <dbReference type="NCBI Taxonomy" id="4109"/>
    <lineage>
        <taxon>Eukaryota</taxon>
        <taxon>Viridiplantae</taxon>
        <taxon>Streptophyta</taxon>
        <taxon>Embryophyta</taxon>
        <taxon>Tracheophyta</taxon>
        <taxon>Spermatophyta</taxon>
        <taxon>Magnoliopsida</taxon>
        <taxon>eudicotyledons</taxon>
        <taxon>Gunneridae</taxon>
        <taxon>Pentapetalae</taxon>
        <taxon>asterids</taxon>
        <taxon>lamiids</taxon>
        <taxon>Solanales</taxon>
        <taxon>Solanaceae</taxon>
        <taxon>Solanoideae</taxon>
        <taxon>Solaneae</taxon>
        <taxon>Solanum</taxon>
    </lineage>
</organism>
<evidence type="ECO:0000256" key="2">
    <source>
        <dbReference type="ARBA" id="ARBA00022723"/>
    </source>
</evidence>
<reference evidence="8 9" key="1">
    <citation type="submission" date="2020-09" db="EMBL/GenBank/DDBJ databases">
        <title>De no assembly of potato wild relative species, Solanum commersonii.</title>
        <authorList>
            <person name="Cho K."/>
        </authorList>
    </citation>
    <scope>NUCLEOTIDE SEQUENCE [LARGE SCALE GENOMIC DNA]</scope>
    <source>
        <strain evidence="8">LZ3.2</strain>
        <tissue evidence="8">Leaf</tissue>
    </source>
</reference>
<keyword evidence="4" id="KW-0862">Zinc</keyword>
<evidence type="ECO:0000256" key="4">
    <source>
        <dbReference type="ARBA" id="ARBA00022833"/>
    </source>
</evidence>
<comment type="caution">
    <text evidence="8">The sequence shown here is derived from an EMBL/GenBank/DDBJ whole genome shotgun (WGS) entry which is preliminary data.</text>
</comment>
<evidence type="ECO:0000259" key="6">
    <source>
        <dbReference type="PROSITE" id="PS51036"/>
    </source>
</evidence>
<dbReference type="Gene3D" id="1.20.5.4770">
    <property type="match status" value="1"/>
</dbReference>
<dbReference type="GO" id="GO:0008270">
    <property type="term" value="F:zinc ion binding"/>
    <property type="evidence" value="ECO:0007669"/>
    <property type="project" value="UniProtKB-KW"/>
</dbReference>
<dbReference type="Proteomes" id="UP000824120">
    <property type="component" value="Chromosome 7"/>
</dbReference>
<gene>
    <name evidence="8" type="ORF">H5410_038478</name>
</gene>
<keyword evidence="2" id="KW-0479">Metal-binding</keyword>
<dbReference type="PANTHER" id="PTHR10634">
    <property type="entry name" value="AN1-TYPE ZINC FINGER PROTEIN"/>
    <property type="match status" value="1"/>
</dbReference>
<dbReference type="SMART" id="SM00154">
    <property type="entry name" value="ZnF_AN1"/>
    <property type="match status" value="2"/>
</dbReference>
<dbReference type="InterPro" id="IPR000058">
    <property type="entry name" value="Znf_AN1"/>
</dbReference>
<dbReference type="PROSITE" id="PS51036">
    <property type="entry name" value="ZF_A20"/>
    <property type="match status" value="1"/>
</dbReference>
<evidence type="ECO:0000256" key="5">
    <source>
        <dbReference type="PROSITE-ProRule" id="PRU00449"/>
    </source>
</evidence>
<dbReference type="Gene3D" id="4.10.1110.10">
    <property type="entry name" value="AN1-like Zinc finger"/>
    <property type="match status" value="2"/>
</dbReference>
<dbReference type="GO" id="GO:0003677">
    <property type="term" value="F:DNA binding"/>
    <property type="evidence" value="ECO:0007669"/>
    <property type="project" value="InterPro"/>
</dbReference>
<accession>A0A9J5YE22</accession>
<evidence type="ECO:0000313" key="8">
    <source>
        <dbReference type="EMBL" id="KAG5597246.1"/>
    </source>
</evidence>
<feature type="domain" description="AN1-type" evidence="7">
    <location>
        <begin position="161"/>
        <end position="208"/>
    </location>
</feature>
<dbReference type="InterPro" id="IPR050652">
    <property type="entry name" value="AN1_A20_ZnFinger"/>
</dbReference>
<dbReference type="Pfam" id="PF01428">
    <property type="entry name" value="zf-AN1"/>
    <property type="match status" value="2"/>
</dbReference>
<evidence type="ECO:0000259" key="7">
    <source>
        <dbReference type="PROSITE" id="PS51039"/>
    </source>
</evidence>
<dbReference type="PANTHER" id="PTHR10634:SF128">
    <property type="entry name" value="ZINC FINGER A20 AND AN1 DOMAIN-CONTAINING STRESS-ASSOCIATED PROTEIN 8"/>
    <property type="match status" value="1"/>
</dbReference>
<dbReference type="SUPFAM" id="SSF118310">
    <property type="entry name" value="AN1-like Zinc finger"/>
    <property type="match status" value="2"/>
</dbReference>
<dbReference type="InterPro" id="IPR035896">
    <property type="entry name" value="AN1-like_Znf"/>
</dbReference>
<keyword evidence="3 5" id="KW-0863">Zinc-finger</keyword>
<keyword evidence="9" id="KW-1185">Reference proteome</keyword>
<name>A0A9J5YE22_SOLCO</name>
<evidence type="ECO:0000256" key="3">
    <source>
        <dbReference type="ARBA" id="ARBA00022771"/>
    </source>
</evidence>
<comment type="function">
    <text evidence="1">May be involved in environmental stress response.</text>
</comment>